<feature type="compositionally biased region" description="Basic residues" evidence="5">
    <location>
        <begin position="708"/>
        <end position="721"/>
    </location>
</feature>
<feature type="compositionally biased region" description="Polar residues" evidence="5">
    <location>
        <begin position="216"/>
        <end position="237"/>
    </location>
</feature>
<dbReference type="GeneID" id="25564921"/>
<feature type="region of interest" description="Disordered" evidence="5">
    <location>
        <begin position="267"/>
        <end position="322"/>
    </location>
</feature>
<feature type="region of interest" description="Disordered" evidence="5">
    <location>
        <begin position="673"/>
        <end position="721"/>
    </location>
</feature>
<dbReference type="InterPro" id="IPR036388">
    <property type="entry name" value="WH-like_DNA-bd_sf"/>
</dbReference>
<dbReference type="EMBL" id="GL349456">
    <property type="protein sequence ID" value="KNC49502.1"/>
    <property type="molecule type" value="Genomic_DNA"/>
</dbReference>
<feature type="region of interest" description="Disordered" evidence="5">
    <location>
        <begin position="109"/>
        <end position="162"/>
    </location>
</feature>
<dbReference type="OrthoDB" id="60033at2759"/>
<feature type="compositionally biased region" description="Low complexity" evidence="5">
    <location>
        <begin position="442"/>
        <end position="451"/>
    </location>
</feature>
<keyword evidence="3" id="KW-0539">Nucleus</keyword>
<evidence type="ECO:0000256" key="5">
    <source>
        <dbReference type="SAM" id="MobiDB-lite"/>
    </source>
</evidence>
<dbReference type="RefSeq" id="XP_013757619.1">
    <property type="nucleotide sequence ID" value="XM_013902165.1"/>
</dbReference>
<feature type="compositionally biased region" description="Gly residues" evidence="5">
    <location>
        <begin position="271"/>
        <end position="280"/>
    </location>
</feature>
<evidence type="ECO:0000313" key="7">
    <source>
        <dbReference type="EMBL" id="KNC49502.1"/>
    </source>
</evidence>
<dbReference type="SMART" id="SM00415">
    <property type="entry name" value="HSF"/>
    <property type="match status" value="1"/>
</dbReference>
<feature type="compositionally biased region" description="Polar residues" evidence="5">
    <location>
        <begin position="429"/>
        <end position="441"/>
    </location>
</feature>
<dbReference type="PANTHER" id="PTHR10015">
    <property type="entry name" value="HEAT SHOCK TRANSCRIPTION FACTOR"/>
    <property type="match status" value="1"/>
</dbReference>
<comment type="similarity">
    <text evidence="4">Belongs to the HSF family.</text>
</comment>
<dbReference type="Proteomes" id="UP000054408">
    <property type="component" value="Unassembled WGS sequence"/>
</dbReference>
<dbReference type="SUPFAM" id="SSF46785">
    <property type="entry name" value="Winged helix' DNA-binding domain"/>
    <property type="match status" value="1"/>
</dbReference>
<reference evidence="7 8" key="1">
    <citation type="submission" date="2010-05" db="EMBL/GenBank/DDBJ databases">
        <title>The Genome Sequence of Thecamonas trahens ATCC 50062.</title>
        <authorList>
            <consortium name="The Broad Institute Genome Sequencing Platform"/>
            <person name="Russ C."/>
            <person name="Cuomo C."/>
            <person name="Shea T."/>
            <person name="Young S.K."/>
            <person name="Zeng Q."/>
            <person name="Koehrsen M."/>
            <person name="Haas B."/>
            <person name="Borodovsky M."/>
            <person name="Guigo R."/>
            <person name="Alvarado L."/>
            <person name="Berlin A."/>
            <person name="Bochicchio J."/>
            <person name="Borenstein D."/>
            <person name="Chapman S."/>
            <person name="Chen Z."/>
            <person name="Freedman E."/>
            <person name="Gellesch M."/>
            <person name="Goldberg J."/>
            <person name="Griggs A."/>
            <person name="Gujja S."/>
            <person name="Heilman E."/>
            <person name="Heiman D."/>
            <person name="Hepburn T."/>
            <person name="Howarth C."/>
            <person name="Jen D."/>
            <person name="Larson L."/>
            <person name="Mehta T."/>
            <person name="Park D."/>
            <person name="Pearson M."/>
            <person name="Roberts A."/>
            <person name="Saif S."/>
            <person name="Shenoy N."/>
            <person name="Sisk P."/>
            <person name="Stolte C."/>
            <person name="Sykes S."/>
            <person name="Thomson T."/>
            <person name="Walk T."/>
            <person name="White J."/>
            <person name="Yandava C."/>
            <person name="Burger G."/>
            <person name="Gray M.W."/>
            <person name="Holland P.W.H."/>
            <person name="King N."/>
            <person name="Lang F.B.F."/>
            <person name="Roger A.J."/>
            <person name="Ruiz-Trillo I."/>
            <person name="Lander E."/>
            <person name="Nusbaum C."/>
        </authorList>
    </citation>
    <scope>NUCLEOTIDE SEQUENCE [LARGE SCALE GENOMIC DNA]</scope>
    <source>
        <strain evidence="7 8">ATCC 50062</strain>
    </source>
</reference>
<dbReference type="AlphaFoldDB" id="A0A0L0DAZ2"/>
<dbReference type="PANTHER" id="PTHR10015:SF206">
    <property type="entry name" value="HSF-TYPE DNA-BINDING DOMAIN-CONTAINING PROTEIN"/>
    <property type="match status" value="1"/>
</dbReference>
<keyword evidence="2" id="KW-0238">DNA-binding</keyword>
<dbReference type="GO" id="GO:0003700">
    <property type="term" value="F:DNA-binding transcription factor activity"/>
    <property type="evidence" value="ECO:0007669"/>
    <property type="project" value="InterPro"/>
</dbReference>
<comment type="subcellular location">
    <subcellularLocation>
        <location evidence="1">Nucleus</location>
    </subcellularLocation>
</comment>
<feature type="region of interest" description="Disordered" evidence="5">
    <location>
        <begin position="182"/>
        <end position="238"/>
    </location>
</feature>
<proteinExistence type="inferred from homology"/>
<name>A0A0L0DAZ2_THETB</name>
<dbReference type="InterPro" id="IPR036390">
    <property type="entry name" value="WH_DNA-bd_sf"/>
</dbReference>
<feature type="compositionally biased region" description="Low complexity" evidence="5">
    <location>
        <begin position="133"/>
        <end position="162"/>
    </location>
</feature>
<dbReference type="Pfam" id="PF00447">
    <property type="entry name" value="HSF_DNA-bind"/>
    <property type="match status" value="1"/>
</dbReference>
<evidence type="ECO:0000256" key="3">
    <source>
        <dbReference type="ARBA" id="ARBA00023242"/>
    </source>
</evidence>
<feature type="region of interest" description="Disordered" evidence="5">
    <location>
        <begin position="477"/>
        <end position="532"/>
    </location>
</feature>
<protein>
    <recommendedName>
        <fullName evidence="6">HSF-type DNA-binding domain-containing protein</fullName>
    </recommendedName>
</protein>
<feature type="compositionally biased region" description="Polar residues" evidence="5">
    <location>
        <begin position="477"/>
        <end position="490"/>
    </location>
</feature>
<accession>A0A0L0DAZ2</accession>
<dbReference type="GO" id="GO:0005634">
    <property type="term" value="C:nucleus"/>
    <property type="evidence" value="ECO:0007669"/>
    <property type="project" value="UniProtKB-SubCell"/>
</dbReference>
<feature type="region of interest" description="Disordered" evidence="5">
    <location>
        <begin position="426"/>
        <end position="455"/>
    </location>
</feature>
<dbReference type="Gene3D" id="1.10.10.10">
    <property type="entry name" value="Winged helix-like DNA-binding domain superfamily/Winged helix DNA-binding domain"/>
    <property type="match status" value="1"/>
</dbReference>
<evidence type="ECO:0000313" key="8">
    <source>
        <dbReference type="Proteomes" id="UP000054408"/>
    </source>
</evidence>
<keyword evidence="8" id="KW-1185">Reference proteome</keyword>
<dbReference type="eggNOG" id="KOG0627">
    <property type="taxonomic scope" value="Eukaryota"/>
</dbReference>
<dbReference type="InterPro" id="IPR000232">
    <property type="entry name" value="HSF_DNA-bd"/>
</dbReference>
<feature type="compositionally biased region" description="Low complexity" evidence="5">
    <location>
        <begin position="281"/>
        <end position="297"/>
    </location>
</feature>
<evidence type="ECO:0000256" key="4">
    <source>
        <dbReference type="RuleBase" id="RU004020"/>
    </source>
</evidence>
<dbReference type="STRING" id="461836.A0A0L0DAZ2"/>
<dbReference type="GO" id="GO:0043565">
    <property type="term" value="F:sequence-specific DNA binding"/>
    <property type="evidence" value="ECO:0007669"/>
    <property type="project" value="InterPro"/>
</dbReference>
<feature type="domain" description="HSF-type DNA-binding" evidence="6">
    <location>
        <begin position="5"/>
        <end position="104"/>
    </location>
</feature>
<evidence type="ECO:0000259" key="6">
    <source>
        <dbReference type="SMART" id="SM00415"/>
    </source>
</evidence>
<evidence type="ECO:0000256" key="1">
    <source>
        <dbReference type="ARBA" id="ARBA00004123"/>
    </source>
</evidence>
<sequence length="721" mass="76613">MGKPKVTRFLQSAYTMISTCTSGVVGWSDEPEEGIGFEGYIELSDPAAAATELRKYYKHGNVGSFSRQLNMYSFKTRKQDNRLWFHHVNFQPDAKDRLALISRKPVYYPADKRKGKGSESASGTSAGKESAKRSASNKSASKRSVSSASRAPQAGRSSASIASSNAATGMAAAEAVATARSGSAQAVKSSPPRSNAAPRGPVSKAEVEASSVLLAVSNSRPMSQPGSRTNSRPTSPSVSAMVNTTTMAMASAAAAVAHAGLMAMRKRKHGAGPGAPGGGSPRSSPRASPRLPFASPPHWDAAGTPGHSGFTSPAPDHYPGVMRSPGGGFLNLTQEAFSRFSPSLVEPQRPDALDHNLQFDIMAKRFYVQLLRSLYRVRDDLYGGLVFSQKIGNREYVIRVTDKLPAPIEPVMGEFIIVDSSLEPVAPPSTGSSTASMFSPLSTTGSSGPGTVSEFSGVPLEPPFGVSYTTAIGLSSSLDHGSPHAQSQPAPTDISGLAQAVEASPGSRTRRLSLPRLDTSVHPTAKRRKLLSSGGPQLLAREVAPRIKHIPWGPPRRWRSLTGLAVEHSSCTRVDKMVKYVAFRHTRDPSFILYHPVPYNPQATAAQLSRDLANIDSLDVEAEQTSAGTVKNLARMNRGAAALAAAINNRLERQKRLRLQPAAAATTAFRTSPLKPVIAGPPAAATRTRPYRPPPSPSSTTSSSCWRGARRRHHRSSSSSA</sequence>
<gene>
    <name evidence="7" type="ORF">AMSG_05520</name>
</gene>
<organism evidence="7 8">
    <name type="scientific">Thecamonas trahens ATCC 50062</name>
    <dbReference type="NCBI Taxonomy" id="461836"/>
    <lineage>
        <taxon>Eukaryota</taxon>
        <taxon>Apusozoa</taxon>
        <taxon>Apusomonadida</taxon>
        <taxon>Apusomonadidae</taxon>
        <taxon>Thecamonas</taxon>
    </lineage>
</organism>
<evidence type="ECO:0000256" key="2">
    <source>
        <dbReference type="ARBA" id="ARBA00023125"/>
    </source>
</evidence>